<accession>A0ABC9N8G3</accession>
<keyword evidence="1" id="KW-0472">Membrane</keyword>
<proteinExistence type="predicted"/>
<organism evidence="2 3">
    <name type="scientific">Bacteroides uniformis (strain ATCC 8492 / DSM 6597 / CCUG 4942 / CIP 103695 / JCM 5828 / KCTC 5204 / NCTC 13054 / VPI 0061)</name>
    <dbReference type="NCBI Taxonomy" id="411479"/>
    <lineage>
        <taxon>Bacteria</taxon>
        <taxon>Pseudomonadati</taxon>
        <taxon>Bacteroidota</taxon>
        <taxon>Bacteroidia</taxon>
        <taxon>Bacteroidales</taxon>
        <taxon>Bacteroidaceae</taxon>
        <taxon>Bacteroides</taxon>
    </lineage>
</organism>
<reference evidence="2" key="1">
    <citation type="submission" date="2007-06" db="EMBL/GenBank/DDBJ databases">
        <authorList>
            <person name="Fulton L."/>
            <person name="Clifton S."/>
            <person name="Fulton B."/>
            <person name="Xu J."/>
            <person name="Minx P."/>
            <person name="Pepin K.H."/>
            <person name="Johnson M."/>
            <person name="Thiruvilangam P."/>
            <person name="Bhonagiri V."/>
            <person name="Nash W.E."/>
            <person name="Mardis E.R."/>
            <person name="Wilson R.K."/>
        </authorList>
    </citation>
    <scope>NUCLEOTIDE SEQUENCE [LARGE SCALE GENOMIC DNA]</scope>
    <source>
        <strain evidence="2">ATCC 8492</strain>
    </source>
</reference>
<keyword evidence="1" id="KW-0812">Transmembrane</keyword>
<dbReference type="AlphaFoldDB" id="A0ABC9N8G3"/>
<feature type="transmembrane region" description="Helical" evidence="1">
    <location>
        <begin position="6"/>
        <end position="22"/>
    </location>
</feature>
<protein>
    <submittedName>
        <fullName evidence="2">Uncharacterized protein</fullName>
    </submittedName>
</protein>
<reference evidence="2" key="2">
    <citation type="submission" date="2013-11" db="EMBL/GenBank/DDBJ databases">
        <title>Draft genome sequence of Bacteroides uniformis (ATCC 8492).</title>
        <authorList>
            <person name="Sudarsanam P."/>
            <person name="Ley R."/>
            <person name="Guruge J."/>
            <person name="Turnbaugh P.J."/>
            <person name="Mahowald M."/>
            <person name="Liep D."/>
            <person name="Gordon J."/>
        </authorList>
    </citation>
    <scope>NUCLEOTIDE SEQUENCE</scope>
    <source>
        <strain evidence="2">ATCC 8492</strain>
    </source>
</reference>
<evidence type="ECO:0000313" key="3">
    <source>
        <dbReference type="Proteomes" id="UP000004110"/>
    </source>
</evidence>
<dbReference type="Proteomes" id="UP000004110">
    <property type="component" value="Unassembled WGS sequence"/>
</dbReference>
<evidence type="ECO:0000256" key="1">
    <source>
        <dbReference type="SAM" id="Phobius"/>
    </source>
</evidence>
<dbReference type="EMBL" id="AAYH02000046">
    <property type="protein sequence ID" value="EDO53001.1"/>
    <property type="molecule type" value="Genomic_DNA"/>
</dbReference>
<evidence type="ECO:0000313" key="2">
    <source>
        <dbReference type="EMBL" id="EDO53001.1"/>
    </source>
</evidence>
<name>A0ABC9N8G3_BACUC</name>
<sequence>MTNYNSVFFCVSVFFFVSLYPYKLKNRKKWMILENTLPSILV</sequence>
<gene>
    <name evidence="2" type="ORF">BACUNI_03014</name>
</gene>
<keyword evidence="1" id="KW-1133">Transmembrane helix</keyword>
<comment type="caution">
    <text evidence="2">The sequence shown here is derived from an EMBL/GenBank/DDBJ whole genome shotgun (WGS) entry which is preliminary data.</text>
</comment>
<keyword evidence="3" id="KW-1185">Reference proteome</keyword>